<proteinExistence type="predicted"/>
<keyword evidence="7" id="KW-1185">Reference proteome</keyword>
<dbReference type="RefSeq" id="WP_130590237.1">
    <property type="nucleotide sequence ID" value="NZ_CP034752.1"/>
</dbReference>
<dbReference type="InterPro" id="IPR019903">
    <property type="entry name" value="RIC_family"/>
</dbReference>
<dbReference type="PANTHER" id="PTHR36438">
    <property type="entry name" value="IRON-SULFUR CLUSTER REPAIR PROTEIN YTFE"/>
    <property type="match status" value="1"/>
</dbReference>
<dbReference type="CDD" id="cd12108">
    <property type="entry name" value="Hr-like"/>
    <property type="match status" value="1"/>
</dbReference>
<protein>
    <submittedName>
        <fullName evidence="6">Iron-sulfur cluster repair protein YtfE</fullName>
    </submittedName>
</protein>
<keyword evidence="4" id="KW-0408">Iron</keyword>
<dbReference type="Proteomes" id="UP000293154">
    <property type="component" value="Chromosome"/>
</dbReference>
<evidence type="ECO:0000256" key="4">
    <source>
        <dbReference type="ARBA" id="ARBA00023004"/>
    </source>
</evidence>
<evidence type="ECO:0000256" key="3">
    <source>
        <dbReference type="ARBA" id="ARBA00022723"/>
    </source>
</evidence>
<dbReference type="AlphaFoldDB" id="A0A411WGA2"/>
<dbReference type="Gene3D" id="1.20.120.520">
    <property type="entry name" value="nmb1532 protein domain like"/>
    <property type="match status" value="1"/>
</dbReference>
<keyword evidence="3" id="KW-0479">Metal-binding</keyword>
<accession>A0A411WGA2</accession>
<feature type="domain" description="Hemerythrin-like" evidence="5">
    <location>
        <begin position="77"/>
        <end position="217"/>
    </location>
</feature>
<dbReference type="EMBL" id="CP034752">
    <property type="protein sequence ID" value="QBH95242.1"/>
    <property type="molecule type" value="Genomic_DNA"/>
</dbReference>
<sequence length="221" mass="25148">MEYASQSLGALAVAIPGATKLFRQYDLDFCCGGKQTLQRAADKKMLNVAELSQQLDLLASKPSEAKDWSQSPYSEMISHILQRYHQRHREQLPELILLAQKVERVHAAKLTCPHGLAERLTIIYQDLEQHMMKEERILFPMIQQGMGTQAGGPINVMEMEHDQAGQDVEKIKQITNNLTPPAEACNTWRALYSSTEEFITDLMEHIHLENNILFPRALAHK</sequence>
<organism evidence="6 7">
    <name type="scientific">Limnobaculum zhutongyuii</name>
    <dbReference type="NCBI Taxonomy" id="2498113"/>
    <lineage>
        <taxon>Bacteria</taxon>
        <taxon>Pseudomonadati</taxon>
        <taxon>Pseudomonadota</taxon>
        <taxon>Gammaproteobacteria</taxon>
        <taxon>Enterobacterales</taxon>
        <taxon>Budviciaceae</taxon>
        <taxon>Limnobaculum</taxon>
    </lineage>
</organism>
<dbReference type="InterPro" id="IPR012312">
    <property type="entry name" value="Hemerythrin-like"/>
</dbReference>
<dbReference type="KEGG" id="prag:EKN56_01775"/>
<dbReference type="GO" id="GO:0005737">
    <property type="term" value="C:cytoplasm"/>
    <property type="evidence" value="ECO:0007669"/>
    <property type="project" value="UniProtKB-SubCell"/>
</dbReference>
<reference evidence="6 7" key="1">
    <citation type="submission" date="2019-03" db="EMBL/GenBank/DDBJ databases">
        <title>Pragia sp. nov. isolated from the gut tract of Carduelis flavirostris.</title>
        <authorList>
            <person name="Ge Y."/>
        </authorList>
    </citation>
    <scope>NUCLEOTIDE SEQUENCE [LARGE SCALE GENOMIC DNA]</scope>
    <source>
        <strain evidence="6 7">CF-458</strain>
    </source>
</reference>
<evidence type="ECO:0000256" key="1">
    <source>
        <dbReference type="ARBA" id="ARBA00004496"/>
    </source>
</evidence>
<dbReference type="GO" id="GO:0046872">
    <property type="term" value="F:metal ion binding"/>
    <property type="evidence" value="ECO:0007669"/>
    <property type="project" value="UniProtKB-KW"/>
</dbReference>
<evidence type="ECO:0000313" key="7">
    <source>
        <dbReference type="Proteomes" id="UP000293154"/>
    </source>
</evidence>
<dbReference type="NCBIfam" id="NF008221">
    <property type="entry name" value="PRK10992.1"/>
    <property type="match status" value="1"/>
</dbReference>
<evidence type="ECO:0000313" key="6">
    <source>
        <dbReference type="EMBL" id="QBH95242.1"/>
    </source>
</evidence>
<dbReference type="Pfam" id="PF04405">
    <property type="entry name" value="ScdA_N"/>
    <property type="match status" value="1"/>
</dbReference>
<gene>
    <name evidence="6" type="primary">ytfE</name>
    <name evidence="6" type="ORF">EKN56_01775</name>
</gene>
<evidence type="ECO:0000259" key="5">
    <source>
        <dbReference type="Pfam" id="PF01814"/>
    </source>
</evidence>
<keyword evidence="2" id="KW-0963">Cytoplasm</keyword>
<dbReference type="Pfam" id="PF01814">
    <property type="entry name" value="Hemerythrin"/>
    <property type="match status" value="1"/>
</dbReference>
<evidence type="ECO:0000256" key="2">
    <source>
        <dbReference type="ARBA" id="ARBA00022490"/>
    </source>
</evidence>
<dbReference type="NCBIfam" id="TIGR03652">
    <property type="entry name" value="FeS_repair_RIC"/>
    <property type="match status" value="1"/>
</dbReference>
<dbReference type="OrthoDB" id="9797132at2"/>
<dbReference type="PANTHER" id="PTHR36438:SF1">
    <property type="entry name" value="IRON-SULFUR CLUSTER REPAIR PROTEIN YTFE"/>
    <property type="match status" value="1"/>
</dbReference>
<name>A0A411WGA2_9GAMM</name>
<comment type="subcellular location">
    <subcellularLocation>
        <location evidence="1">Cytoplasm</location>
    </subcellularLocation>
</comment>